<dbReference type="InterPro" id="IPR011322">
    <property type="entry name" value="N-reg_PII-like_a/b"/>
</dbReference>
<dbReference type="OrthoDB" id="4221079at2"/>
<dbReference type="InterPro" id="IPR015867">
    <property type="entry name" value="N-reg_PII/ATP_PRibTrfase_C"/>
</dbReference>
<comment type="similarity">
    <text evidence="1">Belongs to the UPF0166 family.</text>
</comment>
<dbReference type="Gene3D" id="3.30.70.120">
    <property type="match status" value="1"/>
</dbReference>
<evidence type="ECO:0008006" key="4">
    <source>
        <dbReference type="Google" id="ProtNLM"/>
    </source>
</evidence>
<dbReference type="RefSeq" id="WP_093717725.1">
    <property type="nucleotide sequence ID" value="NZ_FONG01000035.1"/>
</dbReference>
<dbReference type="AlphaFoldDB" id="A0A1I2MLB9"/>
<evidence type="ECO:0000256" key="1">
    <source>
        <dbReference type="ARBA" id="ARBA00010554"/>
    </source>
</evidence>
<protein>
    <recommendedName>
        <fullName evidence="4">DUF190 domain-containing protein</fullName>
    </recommendedName>
</protein>
<dbReference type="EMBL" id="FONG01000035">
    <property type="protein sequence ID" value="SFF90156.1"/>
    <property type="molecule type" value="Genomic_DNA"/>
</dbReference>
<evidence type="ECO:0000313" key="2">
    <source>
        <dbReference type="EMBL" id="SFF90156.1"/>
    </source>
</evidence>
<name>A0A1I2MLB9_9ACTN</name>
<dbReference type="PANTHER" id="PTHR35983">
    <property type="entry name" value="UPF0166 PROTEIN TM_0021"/>
    <property type="match status" value="1"/>
</dbReference>
<dbReference type="STRING" id="380248.SAMN05216251_13538"/>
<gene>
    <name evidence="2" type="ORF">SAMN05216251_13538</name>
</gene>
<dbReference type="Proteomes" id="UP000199323">
    <property type="component" value="Unassembled WGS sequence"/>
</dbReference>
<dbReference type="Pfam" id="PF02641">
    <property type="entry name" value="DUF190"/>
    <property type="match status" value="1"/>
</dbReference>
<accession>A0A1I2MLB9</accession>
<reference evidence="2 3" key="1">
    <citation type="submission" date="2016-10" db="EMBL/GenBank/DDBJ databases">
        <authorList>
            <person name="de Groot N.N."/>
        </authorList>
    </citation>
    <scope>NUCLEOTIDE SEQUENCE [LARGE SCALE GENOMIC DNA]</scope>
    <source>
        <strain evidence="2 3">CGMCC 4.3510</strain>
    </source>
</reference>
<evidence type="ECO:0000313" key="3">
    <source>
        <dbReference type="Proteomes" id="UP000199323"/>
    </source>
</evidence>
<sequence length="116" mass="12438">MSLPAGPAARLTVHLTGGAIWHHRPVHAEIVHRARRAGLPGASALAAIEGFGGHLHVHQEHPSRLRDRTPVAVVLIAEEQRLRDFLADLDDILAVPGVAVMDTVHVHVPAHRATDG</sequence>
<organism evidence="2 3">
    <name type="scientific">Actinacidiphila alni</name>
    <dbReference type="NCBI Taxonomy" id="380248"/>
    <lineage>
        <taxon>Bacteria</taxon>
        <taxon>Bacillati</taxon>
        <taxon>Actinomycetota</taxon>
        <taxon>Actinomycetes</taxon>
        <taxon>Kitasatosporales</taxon>
        <taxon>Streptomycetaceae</taxon>
        <taxon>Actinacidiphila</taxon>
    </lineage>
</organism>
<proteinExistence type="inferred from homology"/>
<dbReference type="InterPro" id="IPR003793">
    <property type="entry name" value="UPF0166"/>
</dbReference>
<dbReference type="PANTHER" id="PTHR35983:SF1">
    <property type="entry name" value="UPF0166 PROTEIN TM_0021"/>
    <property type="match status" value="1"/>
</dbReference>
<keyword evidence="3" id="KW-1185">Reference proteome</keyword>
<dbReference type="SUPFAM" id="SSF54913">
    <property type="entry name" value="GlnB-like"/>
    <property type="match status" value="1"/>
</dbReference>